<keyword evidence="5" id="KW-1185">Reference proteome</keyword>
<dbReference type="PANTHER" id="PTHR21621">
    <property type="entry name" value="RIBOSOMAL PROTEIN S6 MODIFICATION PROTEIN"/>
    <property type="match status" value="1"/>
</dbReference>
<evidence type="ECO:0000313" key="5">
    <source>
        <dbReference type="Proteomes" id="UP001500305"/>
    </source>
</evidence>
<keyword evidence="1" id="KW-0067">ATP-binding</keyword>
<dbReference type="GO" id="GO:0005524">
    <property type="term" value="F:ATP binding"/>
    <property type="evidence" value="ECO:0007669"/>
    <property type="project" value="UniProtKB-UniRule"/>
</dbReference>
<dbReference type="AlphaFoldDB" id="A0A1W6R558"/>
<dbReference type="InterPro" id="IPR011761">
    <property type="entry name" value="ATP-grasp"/>
</dbReference>
<feature type="domain" description="ATP-grasp" evidence="2">
    <location>
        <begin position="129"/>
        <end position="316"/>
    </location>
</feature>
<keyword evidence="1" id="KW-0547">Nucleotide-binding</keyword>
<dbReference type="GO" id="GO:0005737">
    <property type="term" value="C:cytoplasm"/>
    <property type="evidence" value="ECO:0007669"/>
    <property type="project" value="TreeGrafter"/>
</dbReference>
<reference evidence="4 5" key="2">
    <citation type="journal article" date="2019" name="Int. J. Syst. Evol. Microbiol.">
        <title>The Global Catalogue of Microorganisms (GCM) 10K type strain sequencing project: providing services to taxonomists for standard genome sequencing and annotation.</title>
        <authorList>
            <consortium name="The Broad Institute Genomics Platform"/>
            <consortium name="The Broad Institute Genome Sequencing Center for Infectious Disease"/>
            <person name="Wu L."/>
            <person name="Ma J."/>
        </authorList>
    </citation>
    <scope>NUCLEOTIDE SEQUENCE [LARGE SCALE GENOMIC DNA]</scope>
    <source>
        <strain evidence="4 5">JCM 7356</strain>
    </source>
</reference>
<dbReference type="InterPro" id="IPR013815">
    <property type="entry name" value="ATP_grasp_subdomain_1"/>
</dbReference>
<dbReference type="PANTHER" id="PTHR21621:SF0">
    <property type="entry name" value="BETA-CITRYLGLUTAMATE SYNTHASE B-RELATED"/>
    <property type="match status" value="1"/>
</dbReference>
<dbReference type="InterPro" id="IPR013651">
    <property type="entry name" value="ATP-grasp_RimK-type"/>
</dbReference>
<reference evidence="3" key="1">
    <citation type="journal article" date="2017" name="Angew. Chem. Int. Ed. Engl.">
        <title>Biosynthesis of the beta-Lactone Proteasome Inhibitors Belactosin and Cystargolide.</title>
        <authorList>
            <person name="Wolf F."/>
            <person name="Bauer J.S."/>
            <person name="Bendel T.M."/>
            <person name="Kulik A."/>
            <person name="Kalinowski J."/>
            <person name="Gross H."/>
            <person name="Kaysser L."/>
        </authorList>
    </citation>
    <scope>NUCLEOTIDE SEQUENCE</scope>
    <source>
        <strain evidence="3">JCM 7356</strain>
    </source>
</reference>
<evidence type="ECO:0000259" key="2">
    <source>
        <dbReference type="PROSITE" id="PS50975"/>
    </source>
</evidence>
<proteinExistence type="predicted"/>
<dbReference type="Gene3D" id="3.30.470.20">
    <property type="entry name" value="ATP-grasp fold, B domain"/>
    <property type="match status" value="1"/>
</dbReference>
<gene>
    <name evidence="3" type="primary">cysD</name>
    <name evidence="4" type="ORF">GCM10010430_73700</name>
</gene>
<dbReference type="EMBL" id="BAAATR010000056">
    <property type="protein sequence ID" value="GAA2277077.1"/>
    <property type="molecule type" value="Genomic_DNA"/>
</dbReference>
<dbReference type="SUPFAM" id="SSF56059">
    <property type="entry name" value="Glutathione synthetase ATP-binding domain-like"/>
    <property type="match status" value="1"/>
</dbReference>
<dbReference type="EMBL" id="KY249117">
    <property type="protein sequence ID" value="ARO49562.1"/>
    <property type="molecule type" value="Genomic_DNA"/>
</dbReference>
<dbReference type="GO" id="GO:0018169">
    <property type="term" value="F:ribosomal S6-glutamic acid ligase activity"/>
    <property type="evidence" value="ECO:0007669"/>
    <property type="project" value="TreeGrafter"/>
</dbReference>
<dbReference type="Pfam" id="PF08443">
    <property type="entry name" value="RimK"/>
    <property type="match status" value="1"/>
</dbReference>
<organism evidence="3">
    <name type="scientific">Kitasatospora cystarginea</name>
    <dbReference type="NCBI Taxonomy" id="58350"/>
    <lineage>
        <taxon>Bacteria</taxon>
        <taxon>Bacillati</taxon>
        <taxon>Actinomycetota</taxon>
        <taxon>Actinomycetes</taxon>
        <taxon>Kitasatosporales</taxon>
        <taxon>Streptomycetaceae</taxon>
        <taxon>Kitasatospora</taxon>
    </lineage>
</organism>
<evidence type="ECO:0000313" key="3">
    <source>
        <dbReference type="EMBL" id="ARO49562.1"/>
    </source>
</evidence>
<name>A0A1W6R558_9ACTN</name>
<keyword evidence="3" id="KW-0436">Ligase</keyword>
<sequence>MTTAPAAPTRRLCWIYPDRGTDRMRDKEWKHVWGIYREVAREGGWALSLHKPEEVAVDVCGPGGPKVYLDGERVTPEDTVFVTSLWSLPHHTVDVCNQLYLYTILEQAGFYLPIPPHLSFIANDKAATMLHLADSPLPQVPTVRIGTGRDTAQRSYEAALASLSYPAIVKPAYWGMGMGVCLVRNAEELKGVAGIASGADTALVCQPYLGEGINDFRVWVVGGKPHTVLRRIPKGASLTANLSSGGGMEHVPLPPELAETVDYVAARMPMPYIAVDFLWDGERFWLSEVEPDGAVGFADSEQTEREQRKVIADRFAAYADAHRQFLNRKDAIR</sequence>
<reference evidence="4" key="3">
    <citation type="submission" date="2023-12" db="EMBL/GenBank/DDBJ databases">
        <authorList>
            <person name="Sun Q."/>
            <person name="Inoue M."/>
        </authorList>
    </citation>
    <scope>NUCLEOTIDE SEQUENCE</scope>
    <source>
        <strain evidence="4">JCM 7356</strain>
    </source>
</reference>
<dbReference type="Proteomes" id="UP001500305">
    <property type="component" value="Unassembled WGS sequence"/>
</dbReference>
<accession>A0A1W6R558</accession>
<dbReference type="GO" id="GO:0046872">
    <property type="term" value="F:metal ion binding"/>
    <property type="evidence" value="ECO:0007669"/>
    <property type="project" value="InterPro"/>
</dbReference>
<dbReference type="RefSeq" id="WP_344640937.1">
    <property type="nucleotide sequence ID" value="NZ_BAAATR010000056.1"/>
</dbReference>
<evidence type="ECO:0000256" key="1">
    <source>
        <dbReference type="PROSITE-ProRule" id="PRU00409"/>
    </source>
</evidence>
<protein>
    <submittedName>
        <fullName evidence="3">ATP-dependent carboxylate-amide ligase</fullName>
    </submittedName>
</protein>
<dbReference type="PROSITE" id="PS50975">
    <property type="entry name" value="ATP_GRASP"/>
    <property type="match status" value="1"/>
</dbReference>
<evidence type="ECO:0000313" key="4">
    <source>
        <dbReference type="EMBL" id="GAA2277077.1"/>
    </source>
</evidence>
<dbReference type="GO" id="GO:0009432">
    <property type="term" value="P:SOS response"/>
    <property type="evidence" value="ECO:0007669"/>
    <property type="project" value="TreeGrafter"/>
</dbReference>
<dbReference type="Gene3D" id="3.30.1490.20">
    <property type="entry name" value="ATP-grasp fold, A domain"/>
    <property type="match status" value="1"/>
</dbReference>